<dbReference type="EMBL" id="JAHBAJ020000010">
    <property type="protein sequence ID" value="MCG3566779.1"/>
    <property type="molecule type" value="Genomic_DNA"/>
</dbReference>
<reference evidence="1" key="1">
    <citation type="submission" date="2022-02" db="EMBL/GenBank/DDBJ databases">
        <title>Draft genome sequence of Candidatus Phytoplasma australasia strain SS02 associated with sesame phyllody disease.</title>
        <authorList>
            <person name="Ranebennur H."/>
            <person name="Kirdat K."/>
            <person name="Tiwarekar B."/>
            <person name="Rawat K."/>
            <person name="Chelam C."/>
            <person name="Solanke A."/>
            <person name="Yadav R."/>
            <person name="Singh K."/>
            <person name="Yadav A."/>
            <person name="Rao G.P."/>
        </authorList>
    </citation>
    <scope>NUCLEOTIDE SEQUENCE [LARGE SCALE GENOMIC DNA]</scope>
    <source>
        <strain evidence="1">SS02</strain>
    </source>
</reference>
<sequence length="154" mass="17996">MKLECNCRGVFFKMSADQISPRSIGYLKFFSEKRTTDNHEEKGNYGFIYRNPNLSEEQQLMLQNKVQELKDMSSDSEFSSDAINDKYSEIKELIGLDTKSLEEVFFHVSQIADRSVIEMTPEDRRNFFYQGALFEFDVESTQQGLKAVRINKIF</sequence>
<name>A0ABS9M428_9MOLU</name>
<accession>A0ABS9M428</accession>
<proteinExistence type="predicted"/>
<gene>
    <name evidence="1" type="ORF">KHD59_001550</name>
</gene>
<comment type="caution">
    <text evidence="1">The sequence shown here is derived from an EMBL/GenBank/DDBJ whole genome shotgun (WGS) entry which is preliminary data.</text>
</comment>
<dbReference type="Gene3D" id="2.40.50.140">
    <property type="entry name" value="Nucleic acid-binding proteins"/>
    <property type="match status" value="1"/>
</dbReference>
<dbReference type="Proteomes" id="UP001196848">
    <property type="component" value="Unassembled WGS sequence"/>
</dbReference>
<organism evidence="1 2">
    <name type="scientific">Sesame phyllody phytoplasma</name>
    <dbReference type="NCBI Taxonomy" id="420408"/>
    <lineage>
        <taxon>Bacteria</taxon>
        <taxon>Bacillati</taxon>
        <taxon>Mycoplasmatota</taxon>
        <taxon>Mollicutes</taxon>
        <taxon>Acholeplasmatales</taxon>
        <taxon>Acholeplasmataceae</taxon>
        <taxon>Candidatus Phytoplasma</taxon>
        <taxon>16SrII (Peanut WB group)</taxon>
    </lineage>
</organism>
<keyword evidence="2" id="KW-1185">Reference proteome</keyword>
<evidence type="ECO:0000313" key="1">
    <source>
        <dbReference type="EMBL" id="MCG3566779.1"/>
    </source>
</evidence>
<evidence type="ECO:0000313" key="2">
    <source>
        <dbReference type="Proteomes" id="UP001196848"/>
    </source>
</evidence>
<protein>
    <submittedName>
        <fullName evidence="1">Uncharacterized protein</fullName>
    </submittedName>
</protein>
<dbReference type="InterPro" id="IPR012340">
    <property type="entry name" value="NA-bd_OB-fold"/>
</dbReference>